<feature type="chain" id="PRO_5015872432" evidence="1">
    <location>
        <begin position="20"/>
        <end position="188"/>
    </location>
</feature>
<keyword evidence="1" id="KW-0732">Signal</keyword>
<protein>
    <submittedName>
        <fullName evidence="2">BQ5605_C007g04803 protein</fullName>
    </submittedName>
</protein>
<reference evidence="2 3" key="1">
    <citation type="submission" date="2016-11" db="EMBL/GenBank/DDBJ databases">
        <authorList>
            <person name="Jaros S."/>
            <person name="Januszkiewicz K."/>
            <person name="Wedrychowicz H."/>
        </authorList>
    </citation>
    <scope>NUCLEOTIDE SEQUENCE [LARGE SCALE GENOMIC DNA]</scope>
</reference>
<evidence type="ECO:0000313" key="3">
    <source>
        <dbReference type="Proteomes" id="UP000249464"/>
    </source>
</evidence>
<keyword evidence="3" id="KW-1185">Reference proteome</keyword>
<sequence length="188" mass="20273">MLYTSLFTLFAAAVLTTSALPKTKCGSASFGNVFQERVCPVCTEKLLRIVGSFQHSDWQGLPQTATSGPDNKKGSTRTVALSSTINLIEEIESYKVNKKADTTTTVFFLHNGPGTVGDNTITYYRETFVTRPLCHGRASQIEWGVDFCYTQGTNASVGALFVGAHTGGLNNVTALLGVQSFDGDCRKL</sequence>
<evidence type="ECO:0000313" key="2">
    <source>
        <dbReference type="EMBL" id="SGY63503.1"/>
    </source>
</evidence>
<feature type="signal peptide" evidence="1">
    <location>
        <begin position="1"/>
        <end position="19"/>
    </location>
</feature>
<name>A0A2X0PA35_9BASI</name>
<dbReference type="AlphaFoldDB" id="A0A2X0PA35"/>
<dbReference type="EMBL" id="FQNC01000045">
    <property type="protein sequence ID" value="SGY63503.1"/>
    <property type="molecule type" value="Genomic_DNA"/>
</dbReference>
<gene>
    <name evidence="2" type="primary">BQ5605_C007g04803</name>
    <name evidence="2" type="ORF">BQ5605_C007G04803</name>
</gene>
<proteinExistence type="predicted"/>
<accession>A0A2X0PA35</accession>
<evidence type="ECO:0000256" key="1">
    <source>
        <dbReference type="SAM" id="SignalP"/>
    </source>
</evidence>
<dbReference type="Proteomes" id="UP000249464">
    <property type="component" value="Unassembled WGS sequence"/>
</dbReference>
<organism evidence="2 3">
    <name type="scientific">Microbotryum silenes-dioicae</name>
    <dbReference type="NCBI Taxonomy" id="796604"/>
    <lineage>
        <taxon>Eukaryota</taxon>
        <taxon>Fungi</taxon>
        <taxon>Dikarya</taxon>
        <taxon>Basidiomycota</taxon>
        <taxon>Pucciniomycotina</taxon>
        <taxon>Microbotryomycetes</taxon>
        <taxon>Microbotryales</taxon>
        <taxon>Microbotryaceae</taxon>
        <taxon>Microbotryum</taxon>
    </lineage>
</organism>